<sequence>MNAANAAIRASTHSIARRLTLMFALAAAVVFSITGYALYQFQCVELRRHQLQEIKTRFEFVESLIVRRINTAEKWLLLEDKMTELTPQDGSIVYLVEGKDPAFRLGRPFAADARVSNEGNGVRRIVTENGTYLTLSREIPASGERPAVTLTVGLDASAFDTTSRAINAALVIAFLFGVVVVAGLGWWIARRGLLAVDDLSRHAENLSPLNLAERLPTGDMPSELNGLVLSFNGALGRVEQAYVQLSTFNADVAHELRTPLGNLIGQTQVMLSRERSVEELTEVLQSNLEELERLRTIINDMLFLAQADRGIRAANLEQTSIASEVLKSAEFLDMLIEDAGVSLAVEGDAEAGIDKSLFGRAITNLLYNAIQHCDRNSTIRVHIEERDHAVAINVSNQGVPVAPHHLERLFERFYRVDSSRTDSDNSHGLGLAIVKAIAHMHGGTVFAASNAEVTTIGFTVANGGTL</sequence>
<dbReference type="PRINTS" id="PR00344">
    <property type="entry name" value="BCTRLSENSOR"/>
</dbReference>
<dbReference type="Pfam" id="PF02518">
    <property type="entry name" value="HATPase_c"/>
    <property type="match status" value="1"/>
</dbReference>
<dbReference type="PROSITE" id="PS50885">
    <property type="entry name" value="HAMP"/>
    <property type="match status" value="1"/>
</dbReference>
<keyword evidence="7 14" id="KW-0812">Transmembrane</keyword>
<keyword evidence="11 14" id="KW-1133">Transmembrane helix</keyword>
<dbReference type="EMBL" id="JBHTBU010000002">
    <property type="protein sequence ID" value="MFC7288753.1"/>
    <property type="molecule type" value="Genomic_DNA"/>
</dbReference>
<dbReference type="InterPro" id="IPR050428">
    <property type="entry name" value="TCS_sensor_his_kinase"/>
</dbReference>
<dbReference type="Pfam" id="PF00512">
    <property type="entry name" value="HisKA"/>
    <property type="match status" value="1"/>
</dbReference>
<dbReference type="Gene3D" id="1.10.287.130">
    <property type="match status" value="1"/>
</dbReference>
<keyword evidence="12 14" id="KW-0902">Two-component regulatory system</keyword>
<dbReference type="InterPro" id="IPR004358">
    <property type="entry name" value="Sig_transdc_His_kin-like_C"/>
</dbReference>
<dbReference type="CDD" id="cd00075">
    <property type="entry name" value="HATPase"/>
    <property type="match status" value="1"/>
</dbReference>
<evidence type="ECO:0000313" key="18">
    <source>
        <dbReference type="Proteomes" id="UP001596542"/>
    </source>
</evidence>
<evidence type="ECO:0000256" key="6">
    <source>
        <dbReference type="ARBA" id="ARBA00022679"/>
    </source>
</evidence>
<evidence type="ECO:0000256" key="8">
    <source>
        <dbReference type="ARBA" id="ARBA00022741"/>
    </source>
</evidence>
<dbReference type="Gene3D" id="6.10.340.10">
    <property type="match status" value="1"/>
</dbReference>
<dbReference type="GO" id="GO:0004673">
    <property type="term" value="F:protein histidine kinase activity"/>
    <property type="evidence" value="ECO:0007669"/>
    <property type="project" value="UniProtKB-EC"/>
</dbReference>
<keyword evidence="4 14" id="KW-0997">Cell inner membrane</keyword>
<evidence type="ECO:0000256" key="7">
    <source>
        <dbReference type="ARBA" id="ARBA00022692"/>
    </source>
</evidence>
<dbReference type="PANTHER" id="PTHR45436">
    <property type="entry name" value="SENSOR HISTIDINE KINASE YKOH"/>
    <property type="match status" value="1"/>
</dbReference>
<organism evidence="17 18">
    <name type="scientific">Herminiimonas glaciei</name>
    <dbReference type="NCBI Taxonomy" id="523788"/>
    <lineage>
        <taxon>Bacteria</taxon>
        <taxon>Pseudomonadati</taxon>
        <taxon>Pseudomonadota</taxon>
        <taxon>Betaproteobacteria</taxon>
        <taxon>Burkholderiales</taxon>
        <taxon>Oxalobacteraceae</taxon>
        <taxon>Herminiimonas</taxon>
    </lineage>
</organism>
<evidence type="ECO:0000256" key="3">
    <source>
        <dbReference type="ARBA" id="ARBA00022475"/>
    </source>
</evidence>
<evidence type="ECO:0000256" key="10">
    <source>
        <dbReference type="ARBA" id="ARBA00022840"/>
    </source>
</evidence>
<evidence type="ECO:0000313" key="17">
    <source>
        <dbReference type="EMBL" id="MFC7288753.1"/>
    </source>
</evidence>
<dbReference type="InterPro" id="IPR036097">
    <property type="entry name" value="HisK_dim/P_sf"/>
</dbReference>
<feature type="transmembrane region" description="Helical" evidence="14">
    <location>
        <begin position="168"/>
        <end position="189"/>
    </location>
</feature>
<keyword evidence="18" id="KW-1185">Reference proteome</keyword>
<dbReference type="InterPro" id="IPR003594">
    <property type="entry name" value="HATPase_dom"/>
</dbReference>
<keyword evidence="10 14" id="KW-0067">ATP-binding</keyword>
<comment type="catalytic activity">
    <reaction evidence="1 14">
        <text>ATP + protein L-histidine = ADP + protein N-phospho-L-histidine.</text>
        <dbReference type="EC" id="2.7.13.3"/>
    </reaction>
</comment>
<accession>A0ABW2ICK3</accession>
<dbReference type="PANTHER" id="PTHR45436:SF9">
    <property type="entry name" value="SENSOR PROTEIN"/>
    <property type="match status" value="1"/>
</dbReference>
<keyword evidence="9 14" id="KW-0418">Kinase</keyword>
<dbReference type="CDD" id="cd00082">
    <property type="entry name" value="HisKA"/>
    <property type="match status" value="1"/>
</dbReference>
<keyword evidence="3 14" id="KW-1003">Cell membrane</keyword>
<dbReference type="InterPro" id="IPR005467">
    <property type="entry name" value="His_kinase_dom"/>
</dbReference>
<evidence type="ECO:0000256" key="9">
    <source>
        <dbReference type="ARBA" id="ARBA00022777"/>
    </source>
</evidence>
<dbReference type="EC" id="2.7.13.3" evidence="14"/>
<keyword evidence="13 14" id="KW-0472">Membrane</keyword>
<evidence type="ECO:0000259" key="16">
    <source>
        <dbReference type="PROSITE" id="PS50885"/>
    </source>
</evidence>
<dbReference type="InterPro" id="IPR006290">
    <property type="entry name" value="CztS_silS_copS"/>
</dbReference>
<dbReference type="NCBIfam" id="TIGR01386">
    <property type="entry name" value="cztS_silS_copS"/>
    <property type="match status" value="1"/>
</dbReference>
<dbReference type="InterPro" id="IPR036890">
    <property type="entry name" value="HATPase_C_sf"/>
</dbReference>
<evidence type="ECO:0000256" key="13">
    <source>
        <dbReference type="ARBA" id="ARBA00023136"/>
    </source>
</evidence>
<keyword evidence="6 14" id="KW-0808">Transferase</keyword>
<proteinExistence type="predicted"/>
<evidence type="ECO:0000259" key="15">
    <source>
        <dbReference type="PROSITE" id="PS50109"/>
    </source>
</evidence>
<protein>
    <recommendedName>
        <fullName evidence="14">Sensor protein</fullName>
        <ecNumber evidence="14">2.7.13.3</ecNumber>
    </recommendedName>
</protein>
<keyword evidence="8 14" id="KW-0547">Nucleotide-binding</keyword>
<dbReference type="InterPro" id="IPR003660">
    <property type="entry name" value="HAMP_dom"/>
</dbReference>
<dbReference type="SUPFAM" id="SSF55874">
    <property type="entry name" value="ATPase domain of HSP90 chaperone/DNA topoisomerase II/histidine kinase"/>
    <property type="match status" value="1"/>
</dbReference>
<evidence type="ECO:0000256" key="5">
    <source>
        <dbReference type="ARBA" id="ARBA00022553"/>
    </source>
</evidence>
<dbReference type="RefSeq" id="WP_382272170.1">
    <property type="nucleotide sequence ID" value="NZ_JBHTBU010000002.1"/>
</dbReference>
<dbReference type="SMART" id="SM00388">
    <property type="entry name" value="HisKA"/>
    <property type="match status" value="1"/>
</dbReference>
<reference evidence="18" key="1">
    <citation type="journal article" date="2019" name="Int. J. Syst. Evol. Microbiol.">
        <title>The Global Catalogue of Microorganisms (GCM) 10K type strain sequencing project: providing services to taxonomists for standard genome sequencing and annotation.</title>
        <authorList>
            <consortium name="The Broad Institute Genomics Platform"/>
            <consortium name="The Broad Institute Genome Sequencing Center for Infectious Disease"/>
            <person name="Wu L."/>
            <person name="Ma J."/>
        </authorList>
    </citation>
    <scope>NUCLEOTIDE SEQUENCE [LARGE SCALE GENOMIC DNA]</scope>
    <source>
        <strain evidence="18">KACC 12508</strain>
    </source>
</reference>
<dbReference type="Proteomes" id="UP001596542">
    <property type="component" value="Unassembled WGS sequence"/>
</dbReference>
<comment type="function">
    <text evidence="14">Member of a two-component regulatory system.</text>
</comment>
<feature type="transmembrane region" description="Helical" evidence="14">
    <location>
        <begin position="19"/>
        <end position="39"/>
    </location>
</feature>
<comment type="caution">
    <text evidence="17">The sequence shown here is derived from an EMBL/GenBank/DDBJ whole genome shotgun (WGS) entry which is preliminary data.</text>
</comment>
<dbReference type="PROSITE" id="PS50109">
    <property type="entry name" value="HIS_KIN"/>
    <property type="match status" value="1"/>
</dbReference>
<evidence type="ECO:0000256" key="2">
    <source>
        <dbReference type="ARBA" id="ARBA00004533"/>
    </source>
</evidence>
<dbReference type="Gene3D" id="3.30.565.10">
    <property type="entry name" value="Histidine kinase-like ATPase, C-terminal domain"/>
    <property type="match status" value="1"/>
</dbReference>
<dbReference type="InterPro" id="IPR003661">
    <property type="entry name" value="HisK_dim/P_dom"/>
</dbReference>
<name>A0ABW2ICK3_9BURK</name>
<dbReference type="SUPFAM" id="SSF47384">
    <property type="entry name" value="Homodimeric domain of signal transducing histidine kinase"/>
    <property type="match status" value="1"/>
</dbReference>
<gene>
    <name evidence="17" type="ORF">ACFQPC_11945</name>
</gene>
<dbReference type="SMART" id="SM00387">
    <property type="entry name" value="HATPase_c"/>
    <property type="match status" value="1"/>
</dbReference>
<evidence type="ECO:0000256" key="11">
    <source>
        <dbReference type="ARBA" id="ARBA00022989"/>
    </source>
</evidence>
<evidence type="ECO:0000256" key="4">
    <source>
        <dbReference type="ARBA" id="ARBA00022519"/>
    </source>
</evidence>
<comment type="subcellular location">
    <subcellularLocation>
        <location evidence="2 14">Cell inner membrane</location>
    </subcellularLocation>
</comment>
<evidence type="ECO:0000256" key="1">
    <source>
        <dbReference type="ARBA" id="ARBA00000085"/>
    </source>
</evidence>
<keyword evidence="5" id="KW-0597">Phosphoprotein</keyword>
<feature type="domain" description="Histidine kinase" evidence="15">
    <location>
        <begin position="251"/>
        <end position="466"/>
    </location>
</feature>
<feature type="domain" description="HAMP" evidence="16">
    <location>
        <begin position="190"/>
        <end position="243"/>
    </location>
</feature>
<evidence type="ECO:0000256" key="14">
    <source>
        <dbReference type="RuleBase" id="RU364088"/>
    </source>
</evidence>
<evidence type="ECO:0000256" key="12">
    <source>
        <dbReference type="ARBA" id="ARBA00023012"/>
    </source>
</evidence>